<feature type="compositionally biased region" description="Low complexity" evidence="2">
    <location>
        <begin position="113"/>
        <end position="128"/>
    </location>
</feature>
<organism evidence="3 4">
    <name type="scientific">Leishmania enriettii</name>
    <dbReference type="NCBI Taxonomy" id="5663"/>
    <lineage>
        <taxon>Eukaryota</taxon>
        <taxon>Discoba</taxon>
        <taxon>Euglenozoa</taxon>
        <taxon>Kinetoplastea</taxon>
        <taxon>Metakinetoplastina</taxon>
        <taxon>Trypanosomatida</taxon>
        <taxon>Trypanosomatidae</taxon>
        <taxon>Leishmaniinae</taxon>
        <taxon>Leishmania</taxon>
    </lineage>
</organism>
<feature type="coiled-coil region" evidence="1">
    <location>
        <begin position="671"/>
        <end position="705"/>
    </location>
</feature>
<dbReference type="AlphaFoldDB" id="A0A836GUP8"/>
<dbReference type="GeneID" id="94174193"/>
<evidence type="ECO:0000313" key="3">
    <source>
        <dbReference type="EMBL" id="KAG5481681.1"/>
    </source>
</evidence>
<feature type="compositionally biased region" description="Low complexity" evidence="2">
    <location>
        <begin position="479"/>
        <end position="491"/>
    </location>
</feature>
<dbReference type="OrthoDB" id="273519at2759"/>
<comment type="caution">
    <text evidence="3">The sequence shown here is derived from an EMBL/GenBank/DDBJ whole genome shotgun (WGS) entry which is preliminary data.</text>
</comment>
<accession>A0A836GUP8</accession>
<sequence>MPPKRKGVRTVPKSKTSKSRSACTAVTSAADQLQHAASKKAKASASVTCASAVVTKRAGAVATEQTVRKRGRQRSADVLPAKIAEAPASRPPSVPHLSATARKQRSKAGAVEAAASSTATAQAAAQTSHPSWKVRRAESLKAGPADGAGSRPEATSALEAPATTSGRRGREHRDAGAAVESEPECASLLRRFLPLAAPTSTDVGGGGGAEEWNTSDAVVFSTYLAEVQSHLTRHCCRQLARLTTSTAPAFLHAAALGESALSAFSSPPMPTHEGSGSGDQGSLPAVEQLVDRQEQAYRSLRATIAASCALGHRSCQVLWGPRGSGKHRILRLLVDDVRRTLNTFVMELHGRLLKDDEAALGVIAQQLLSFLRSPQSAPLRAGHYLLRTGTFEFGQLFHFQRHMQDDNLPAGAATAPGVTARSTDAADMLLTQVSRDVPGVGGRGGANRRPRASAAAAPCTKAPPRGAKRTQWRTSHHVSGAQAGSNAAGSGEDVEGDGDEEVQDAQGSGVMVTSTTAYLTGGATGALPHLQRALLLLKSRGCSIVVCVRDIDVFGIRCDQLLYVLSGLMHDFDGGGGGAGGGGGMSLVLASGAPDIRQLEKRLSSRLTCETRYVPLLPWSLSGLLAATLHTTAQDALYQVGMKEIGRRRAELVAALRAGATKLRHGTEGGRKATRREQELLEKSMADLEEQLHASDATMRELRARRRQLFSLLETEAAATTSAAGANNAGSSMLGYYCASGWRSSARPPSPQLQLRDSRSESSAAVPFTTARTWSVSSLLAHSSLTLEVQCVMCEELLRQLSEATRASLTRGPAGFDAADGSSHSSLAKLVGELNAELELNSCTNSTVLTVLSSYLCKAVSGGVDLLGDSGRRVLLSWLRARLRHEPIPPTATSAASAAQASAAYREGVPPLVLSGWREAAQSMVLHISHRRTGLVAGAVENQALAGVGLRPPFALDDSEAAAADGANGSRAQYHRTGPRLSPLSLLPPHLHDLLADGQLVGMGYGCREGLLVLFYMHIHHTSGVQQRTMADLLEDVSSSLGTKAAAALDREAFRHAIRLLCRWRILRVVETHSQLLEICGSGVRLREFLEMVLSKKHEWCEAELGLDAREIMRFRSLL</sequence>
<evidence type="ECO:0000256" key="1">
    <source>
        <dbReference type="SAM" id="Coils"/>
    </source>
</evidence>
<feature type="region of interest" description="Disordered" evidence="2">
    <location>
        <begin position="1"/>
        <end position="23"/>
    </location>
</feature>
<evidence type="ECO:0000256" key="2">
    <source>
        <dbReference type="SAM" id="MobiDB-lite"/>
    </source>
</evidence>
<protein>
    <submittedName>
        <fullName evidence="3">Uncharacterized protein</fullName>
    </submittedName>
</protein>
<reference evidence="3 4" key="1">
    <citation type="submission" date="2021-02" db="EMBL/GenBank/DDBJ databases">
        <title>Leishmania (Mundinia) enrietti genome sequencing and assembly.</title>
        <authorList>
            <person name="Almutairi H."/>
            <person name="Gatherer D."/>
        </authorList>
    </citation>
    <scope>NUCLEOTIDE SEQUENCE [LARGE SCALE GENOMIC DNA]</scope>
    <source>
        <strain evidence="3">CUR178</strain>
    </source>
</reference>
<feature type="compositionally biased region" description="Basic residues" evidence="2">
    <location>
        <begin position="466"/>
        <end position="476"/>
    </location>
</feature>
<feature type="compositionally biased region" description="Low complexity" evidence="2">
    <location>
        <begin position="452"/>
        <end position="465"/>
    </location>
</feature>
<dbReference type="RefSeq" id="XP_067693862.1">
    <property type="nucleotide sequence ID" value="XM_067838683.1"/>
</dbReference>
<dbReference type="EMBL" id="JAFHKP010000018">
    <property type="protein sequence ID" value="KAG5481681.1"/>
    <property type="molecule type" value="Genomic_DNA"/>
</dbReference>
<feature type="region of interest" description="Disordered" evidence="2">
    <location>
        <begin position="264"/>
        <end position="283"/>
    </location>
</feature>
<proteinExistence type="predicted"/>
<dbReference type="KEGG" id="lenr:94174193"/>
<dbReference type="Proteomes" id="UP000674179">
    <property type="component" value="Chromosome 18"/>
</dbReference>
<evidence type="ECO:0000313" key="4">
    <source>
        <dbReference type="Proteomes" id="UP000674179"/>
    </source>
</evidence>
<keyword evidence="4" id="KW-1185">Reference proteome</keyword>
<feature type="region of interest" description="Disordered" evidence="2">
    <location>
        <begin position="434"/>
        <end position="507"/>
    </location>
</feature>
<name>A0A836GUP8_LEIEN</name>
<feature type="compositionally biased region" description="Acidic residues" evidence="2">
    <location>
        <begin position="492"/>
        <end position="503"/>
    </location>
</feature>
<gene>
    <name evidence="3" type="ORF">CUR178_07034</name>
</gene>
<keyword evidence="1" id="KW-0175">Coiled coil</keyword>
<feature type="region of interest" description="Disordered" evidence="2">
    <location>
        <begin position="59"/>
        <end position="182"/>
    </location>
</feature>